<feature type="non-terminal residue" evidence="2">
    <location>
        <position position="1"/>
    </location>
</feature>
<reference evidence="2" key="1">
    <citation type="submission" date="2014-12" db="EMBL/GenBank/DDBJ databases">
        <title>Insight into the proteome of Arion vulgaris.</title>
        <authorList>
            <person name="Aradska J."/>
            <person name="Bulat T."/>
            <person name="Smidak R."/>
            <person name="Sarate P."/>
            <person name="Gangsoo J."/>
            <person name="Sialana F."/>
            <person name="Bilban M."/>
            <person name="Lubec G."/>
        </authorList>
    </citation>
    <scope>NUCLEOTIDE SEQUENCE</scope>
    <source>
        <tissue evidence="2">Skin</tissue>
    </source>
</reference>
<keyword evidence="1" id="KW-0812">Transmembrane</keyword>
<proteinExistence type="predicted"/>
<keyword evidence="1" id="KW-0472">Membrane</keyword>
<feature type="transmembrane region" description="Helical" evidence="1">
    <location>
        <begin position="35"/>
        <end position="55"/>
    </location>
</feature>
<protein>
    <submittedName>
        <fullName evidence="2">Uncharacterized protein</fullName>
    </submittedName>
</protein>
<dbReference type="EMBL" id="HACG01001826">
    <property type="protein sequence ID" value="CEK48691.1"/>
    <property type="molecule type" value="Transcribed_RNA"/>
</dbReference>
<name>A0A0B6XYS0_9EUPU</name>
<gene>
    <name evidence="2" type="primary">ORF4874</name>
</gene>
<keyword evidence="1" id="KW-1133">Transmembrane helix</keyword>
<organism evidence="2">
    <name type="scientific">Arion vulgaris</name>
    <dbReference type="NCBI Taxonomy" id="1028688"/>
    <lineage>
        <taxon>Eukaryota</taxon>
        <taxon>Metazoa</taxon>
        <taxon>Spiralia</taxon>
        <taxon>Lophotrochozoa</taxon>
        <taxon>Mollusca</taxon>
        <taxon>Gastropoda</taxon>
        <taxon>Heterobranchia</taxon>
        <taxon>Euthyneura</taxon>
        <taxon>Panpulmonata</taxon>
        <taxon>Eupulmonata</taxon>
        <taxon>Stylommatophora</taxon>
        <taxon>Helicina</taxon>
        <taxon>Arionoidea</taxon>
        <taxon>Arionidae</taxon>
        <taxon>Arion</taxon>
    </lineage>
</organism>
<evidence type="ECO:0000313" key="2">
    <source>
        <dbReference type="EMBL" id="CEK48691.1"/>
    </source>
</evidence>
<sequence length="84" mass="9710">RQHTGENISKVAPHIYKASAEIIVLSQHLMSIMKILLVIDLLIASSFPIWLHLTLQKWHDIYRERCTNHKLCSSSKKPPAKMHI</sequence>
<evidence type="ECO:0000256" key="1">
    <source>
        <dbReference type="SAM" id="Phobius"/>
    </source>
</evidence>
<dbReference type="AlphaFoldDB" id="A0A0B6XYS0"/>
<accession>A0A0B6XYS0</accession>